<dbReference type="Proteomes" id="UP000319143">
    <property type="component" value="Unassembled WGS sequence"/>
</dbReference>
<sequence precursor="true">MPPHSTCNGRAKINRGVDYQEFPQNIARFPLFGLGSDSAGFAKDCIEYSQLCEYRSLPSKRAVPPRYNGFHKRTLSPKIRDPPKYGPPSPHPPSCVLP</sequence>
<organism evidence="2 3">
    <name type="scientific">Novipirellula artificiosorum</name>
    <dbReference type="NCBI Taxonomy" id="2528016"/>
    <lineage>
        <taxon>Bacteria</taxon>
        <taxon>Pseudomonadati</taxon>
        <taxon>Planctomycetota</taxon>
        <taxon>Planctomycetia</taxon>
        <taxon>Pirellulales</taxon>
        <taxon>Pirellulaceae</taxon>
        <taxon>Novipirellula</taxon>
    </lineage>
</organism>
<keyword evidence="3" id="KW-1185">Reference proteome</keyword>
<evidence type="ECO:0000256" key="1">
    <source>
        <dbReference type="SAM" id="MobiDB-lite"/>
    </source>
</evidence>
<protein>
    <submittedName>
        <fullName evidence="2">Uncharacterized protein</fullName>
    </submittedName>
</protein>
<dbReference type="EMBL" id="SJPV01000006">
    <property type="protein sequence ID" value="TWU36151.1"/>
    <property type="molecule type" value="Genomic_DNA"/>
</dbReference>
<evidence type="ECO:0000313" key="3">
    <source>
        <dbReference type="Proteomes" id="UP000319143"/>
    </source>
</evidence>
<proteinExistence type="predicted"/>
<name>A0A5C6DKI9_9BACT</name>
<reference evidence="2 3" key="1">
    <citation type="submission" date="2019-02" db="EMBL/GenBank/DDBJ databases">
        <title>Deep-cultivation of Planctomycetes and their phenomic and genomic characterization uncovers novel biology.</title>
        <authorList>
            <person name="Wiegand S."/>
            <person name="Jogler M."/>
            <person name="Boedeker C."/>
            <person name="Pinto D."/>
            <person name="Vollmers J."/>
            <person name="Rivas-Marin E."/>
            <person name="Kohn T."/>
            <person name="Peeters S.H."/>
            <person name="Heuer A."/>
            <person name="Rast P."/>
            <person name="Oberbeckmann S."/>
            <person name="Bunk B."/>
            <person name="Jeske O."/>
            <person name="Meyerdierks A."/>
            <person name="Storesund J.E."/>
            <person name="Kallscheuer N."/>
            <person name="Luecker S."/>
            <person name="Lage O.M."/>
            <person name="Pohl T."/>
            <person name="Merkel B.J."/>
            <person name="Hornburger P."/>
            <person name="Mueller R.-W."/>
            <person name="Bruemmer F."/>
            <person name="Labrenz M."/>
            <person name="Spormann A.M."/>
            <person name="Op Den Camp H."/>
            <person name="Overmann J."/>
            <person name="Amann R."/>
            <person name="Jetten M.S.M."/>
            <person name="Mascher T."/>
            <person name="Medema M.H."/>
            <person name="Devos D.P."/>
            <person name="Kaster A.-K."/>
            <person name="Ovreas L."/>
            <person name="Rohde M."/>
            <person name="Galperin M.Y."/>
            <person name="Jogler C."/>
        </authorList>
    </citation>
    <scope>NUCLEOTIDE SEQUENCE [LARGE SCALE GENOMIC DNA]</scope>
    <source>
        <strain evidence="2 3">Poly41</strain>
    </source>
</reference>
<feature type="region of interest" description="Disordered" evidence="1">
    <location>
        <begin position="65"/>
        <end position="98"/>
    </location>
</feature>
<gene>
    <name evidence="2" type="ORF">Poly41_39040</name>
</gene>
<dbReference type="AlphaFoldDB" id="A0A5C6DKI9"/>
<evidence type="ECO:0000313" key="2">
    <source>
        <dbReference type="EMBL" id="TWU36151.1"/>
    </source>
</evidence>
<feature type="compositionally biased region" description="Pro residues" evidence="1">
    <location>
        <begin position="84"/>
        <end position="98"/>
    </location>
</feature>
<comment type="caution">
    <text evidence="2">The sequence shown here is derived from an EMBL/GenBank/DDBJ whole genome shotgun (WGS) entry which is preliminary data.</text>
</comment>
<accession>A0A5C6DKI9</accession>